<dbReference type="InterPro" id="IPR036390">
    <property type="entry name" value="WH_DNA-bd_sf"/>
</dbReference>
<keyword evidence="1" id="KW-0805">Transcription regulation</keyword>
<dbReference type="Proteomes" id="UP001206128">
    <property type="component" value="Unassembled WGS sequence"/>
</dbReference>
<feature type="region of interest" description="Disordered" evidence="4">
    <location>
        <begin position="301"/>
        <end position="334"/>
    </location>
</feature>
<dbReference type="AlphaFoldDB" id="A0AAE3G7S1"/>
<organism evidence="6 7">
    <name type="scientific">Goodfellowiella coeruleoviolacea</name>
    <dbReference type="NCBI Taxonomy" id="334858"/>
    <lineage>
        <taxon>Bacteria</taxon>
        <taxon>Bacillati</taxon>
        <taxon>Actinomycetota</taxon>
        <taxon>Actinomycetes</taxon>
        <taxon>Pseudonocardiales</taxon>
        <taxon>Pseudonocardiaceae</taxon>
        <taxon>Goodfellowiella</taxon>
    </lineage>
</organism>
<evidence type="ECO:0000256" key="1">
    <source>
        <dbReference type="ARBA" id="ARBA00023015"/>
    </source>
</evidence>
<dbReference type="PANTHER" id="PTHR30154:SF34">
    <property type="entry name" value="TRANSCRIPTIONAL REGULATOR AZLB"/>
    <property type="match status" value="1"/>
</dbReference>
<evidence type="ECO:0000256" key="2">
    <source>
        <dbReference type="ARBA" id="ARBA00023125"/>
    </source>
</evidence>
<dbReference type="Gene3D" id="1.10.10.10">
    <property type="entry name" value="Winged helix-like DNA-binding domain superfamily/Winged helix DNA-binding domain"/>
    <property type="match status" value="2"/>
</dbReference>
<dbReference type="GO" id="GO:0005829">
    <property type="term" value="C:cytosol"/>
    <property type="evidence" value="ECO:0007669"/>
    <property type="project" value="TreeGrafter"/>
</dbReference>
<dbReference type="EMBL" id="JAMTCK010000001">
    <property type="protein sequence ID" value="MCP2163271.1"/>
    <property type="molecule type" value="Genomic_DNA"/>
</dbReference>
<protein>
    <submittedName>
        <fullName evidence="6">DNA-binding transcriptional regulator, Lrp family</fullName>
    </submittedName>
</protein>
<dbReference type="InterPro" id="IPR019888">
    <property type="entry name" value="Tscrpt_reg_AsnC-like"/>
</dbReference>
<dbReference type="InterPro" id="IPR036388">
    <property type="entry name" value="WH-like_DNA-bd_sf"/>
</dbReference>
<name>A0AAE3G7S1_9PSEU</name>
<dbReference type="Pfam" id="PF13404">
    <property type="entry name" value="HTH_AsnC-type"/>
    <property type="match status" value="2"/>
</dbReference>
<evidence type="ECO:0000256" key="4">
    <source>
        <dbReference type="SAM" id="MobiDB-lite"/>
    </source>
</evidence>
<dbReference type="PANTHER" id="PTHR30154">
    <property type="entry name" value="LEUCINE-RESPONSIVE REGULATORY PROTEIN"/>
    <property type="match status" value="1"/>
</dbReference>
<dbReference type="InterPro" id="IPR000485">
    <property type="entry name" value="AsnC-type_HTH_dom"/>
</dbReference>
<accession>A0AAE3G7S1</accession>
<evidence type="ECO:0000313" key="7">
    <source>
        <dbReference type="Proteomes" id="UP001206128"/>
    </source>
</evidence>
<keyword evidence="3" id="KW-0804">Transcription</keyword>
<reference evidence="6" key="1">
    <citation type="submission" date="2022-06" db="EMBL/GenBank/DDBJ databases">
        <title>Genomic Encyclopedia of Archaeal and Bacterial Type Strains, Phase II (KMG-II): from individual species to whole genera.</title>
        <authorList>
            <person name="Goeker M."/>
        </authorList>
    </citation>
    <scope>NUCLEOTIDE SEQUENCE</scope>
    <source>
        <strain evidence="6">DSM 43935</strain>
    </source>
</reference>
<dbReference type="PROSITE" id="PS50956">
    <property type="entry name" value="HTH_ASNC_2"/>
    <property type="match status" value="1"/>
</dbReference>
<feature type="region of interest" description="Disordered" evidence="4">
    <location>
        <begin position="269"/>
        <end position="289"/>
    </location>
</feature>
<sequence length="334" mass="35503">MHALQIDARAPFRRIGEVLGVSDQTVVRRYARLRATRALRVVGLSDPAVVDQTQWAVRVRATPEAAGEIADALARRADTSWISLCSGGTEIVGAARGAGVDPLLLEALPRTRHVLDVRAHQILHVFYGGAGMPFTKHGRLDAAQVAQLTAHLPAPTAPPTRLDAADQRILDVLSGDGRATVEELVAATGVSASTVRRRLHELRAGGVLHFDVDVDLSAFDLRVRTILWLTVGPSHLDAAGKALAARAVRSRPSGGDRVDIRHPLHHRLGADGWSTRAGNHRTGSGRPALISRCPHRTLRAARGAGRTGGDSCSVPWVVAGPPRPATTPPGCATR</sequence>
<comment type="caution">
    <text evidence="6">The sequence shown here is derived from an EMBL/GenBank/DDBJ whole genome shotgun (WGS) entry which is preliminary data.</text>
</comment>
<dbReference type="SMART" id="SM00344">
    <property type="entry name" value="HTH_ASNC"/>
    <property type="match status" value="1"/>
</dbReference>
<gene>
    <name evidence="6" type="ORF">LX83_000111</name>
</gene>
<dbReference type="GO" id="GO:0043565">
    <property type="term" value="F:sequence-specific DNA binding"/>
    <property type="evidence" value="ECO:0007669"/>
    <property type="project" value="InterPro"/>
</dbReference>
<evidence type="ECO:0000313" key="6">
    <source>
        <dbReference type="EMBL" id="MCP2163271.1"/>
    </source>
</evidence>
<proteinExistence type="predicted"/>
<dbReference type="GO" id="GO:0043200">
    <property type="term" value="P:response to amino acid"/>
    <property type="evidence" value="ECO:0007669"/>
    <property type="project" value="TreeGrafter"/>
</dbReference>
<dbReference type="CDD" id="cd00090">
    <property type="entry name" value="HTH_ARSR"/>
    <property type="match status" value="1"/>
</dbReference>
<dbReference type="InterPro" id="IPR011991">
    <property type="entry name" value="ArsR-like_HTH"/>
</dbReference>
<keyword evidence="7" id="KW-1185">Reference proteome</keyword>
<dbReference type="SUPFAM" id="SSF46785">
    <property type="entry name" value="Winged helix' DNA-binding domain"/>
    <property type="match status" value="1"/>
</dbReference>
<evidence type="ECO:0000256" key="3">
    <source>
        <dbReference type="ARBA" id="ARBA00023163"/>
    </source>
</evidence>
<evidence type="ECO:0000259" key="5">
    <source>
        <dbReference type="PROSITE" id="PS50956"/>
    </source>
</evidence>
<dbReference type="PRINTS" id="PR00033">
    <property type="entry name" value="HTHASNC"/>
</dbReference>
<keyword evidence="2 6" id="KW-0238">DNA-binding</keyword>
<feature type="domain" description="HTH asnC-type" evidence="5">
    <location>
        <begin position="162"/>
        <end position="222"/>
    </location>
</feature>